<accession>A0A1G8XAL6</accession>
<sequence>MYTFEDERVFSSCTLVKQKDYIVAHDKITKYDIDVVAKNANQFVEEPEVPFPQADSFERVVDLLGLLFEADMSKDEVMLTLNEEGGRVMSLLYRLKYLTLAEKILEHHYRMG</sequence>
<name>A0A1G8XAL6_ANEMI</name>
<dbReference type="OrthoDB" id="9774819at2"/>
<proteinExistence type="predicted"/>
<dbReference type="EMBL" id="FNED01000031">
    <property type="protein sequence ID" value="SDJ87698.1"/>
    <property type="molecule type" value="Genomic_DNA"/>
</dbReference>
<evidence type="ECO:0000313" key="1">
    <source>
        <dbReference type="EMBL" id="SDJ87698.1"/>
    </source>
</evidence>
<dbReference type="AlphaFoldDB" id="A0A1G8XAL6"/>
<reference evidence="1 2" key="1">
    <citation type="submission" date="2016-10" db="EMBL/GenBank/DDBJ databases">
        <authorList>
            <person name="de Groot N.N."/>
        </authorList>
    </citation>
    <scope>NUCLEOTIDE SEQUENCE [LARGE SCALE GENOMIC DNA]</scope>
    <source>
        <strain evidence="1 2">DSM 2895</strain>
    </source>
</reference>
<gene>
    <name evidence="1" type="ORF">SAMN04487909_13115</name>
</gene>
<protein>
    <submittedName>
        <fullName evidence="1">Uncharacterized protein</fullName>
    </submittedName>
</protein>
<evidence type="ECO:0000313" key="2">
    <source>
        <dbReference type="Proteomes" id="UP000182836"/>
    </source>
</evidence>
<dbReference type="Proteomes" id="UP000182836">
    <property type="component" value="Unassembled WGS sequence"/>
</dbReference>
<organism evidence="1 2">
    <name type="scientific">Aneurinibacillus migulanus</name>
    <name type="common">Bacillus migulanus</name>
    <dbReference type="NCBI Taxonomy" id="47500"/>
    <lineage>
        <taxon>Bacteria</taxon>
        <taxon>Bacillati</taxon>
        <taxon>Bacillota</taxon>
        <taxon>Bacilli</taxon>
        <taxon>Bacillales</taxon>
        <taxon>Paenibacillaceae</taxon>
        <taxon>Aneurinibacillus group</taxon>
        <taxon>Aneurinibacillus</taxon>
    </lineage>
</organism>